<feature type="non-terminal residue" evidence="3">
    <location>
        <position position="309"/>
    </location>
</feature>
<dbReference type="InterPro" id="IPR050222">
    <property type="entry name" value="MATE_MdtK"/>
</dbReference>
<evidence type="ECO:0000256" key="1">
    <source>
        <dbReference type="ARBA" id="ARBA00022448"/>
    </source>
</evidence>
<keyword evidence="2" id="KW-1133">Transmembrane helix</keyword>
<name>A0A9D9DYY3_9SPIO</name>
<feature type="transmembrane region" description="Helical" evidence="2">
    <location>
        <begin position="134"/>
        <end position="156"/>
    </location>
</feature>
<keyword evidence="2" id="KW-0472">Membrane</keyword>
<dbReference type="Pfam" id="PF01554">
    <property type="entry name" value="MatE"/>
    <property type="match status" value="2"/>
</dbReference>
<dbReference type="PANTHER" id="PTHR43298:SF2">
    <property type="entry name" value="FMN_FAD EXPORTER YEEO-RELATED"/>
    <property type="match status" value="1"/>
</dbReference>
<feature type="transmembrane region" description="Helical" evidence="2">
    <location>
        <begin position="55"/>
        <end position="81"/>
    </location>
</feature>
<feature type="transmembrane region" description="Helical" evidence="2">
    <location>
        <begin position="12"/>
        <end position="35"/>
    </location>
</feature>
<dbReference type="GO" id="GO:0042910">
    <property type="term" value="F:xenobiotic transmembrane transporter activity"/>
    <property type="evidence" value="ECO:0007669"/>
    <property type="project" value="InterPro"/>
</dbReference>
<comment type="caution">
    <text evidence="3">The sequence shown here is derived from an EMBL/GenBank/DDBJ whole genome shotgun (WGS) entry which is preliminary data.</text>
</comment>
<keyword evidence="2" id="KW-0812">Transmembrane</keyword>
<dbReference type="AlphaFoldDB" id="A0A9D9DYY3"/>
<protein>
    <submittedName>
        <fullName evidence="3">MATE family efflux transporter</fullName>
    </submittedName>
</protein>
<dbReference type="NCBIfam" id="TIGR00797">
    <property type="entry name" value="matE"/>
    <property type="match status" value="1"/>
</dbReference>
<dbReference type="Proteomes" id="UP000823615">
    <property type="component" value="Unassembled WGS sequence"/>
</dbReference>
<dbReference type="EMBL" id="JADIMT010000068">
    <property type="protein sequence ID" value="MBO8436442.1"/>
    <property type="molecule type" value="Genomic_DNA"/>
</dbReference>
<feature type="transmembrane region" description="Helical" evidence="2">
    <location>
        <begin position="168"/>
        <end position="189"/>
    </location>
</feature>
<dbReference type="InterPro" id="IPR002528">
    <property type="entry name" value="MATE_fam"/>
</dbReference>
<feature type="transmembrane region" description="Helical" evidence="2">
    <location>
        <begin position="93"/>
        <end position="122"/>
    </location>
</feature>
<evidence type="ECO:0000313" key="4">
    <source>
        <dbReference type="Proteomes" id="UP000823615"/>
    </source>
</evidence>
<evidence type="ECO:0000313" key="3">
    <source>
        <dbReference type="EMBL" id="MBO8436442.1"/>
    </source>
</evidence>
<evidence type="ECO:0000256" key="2">
    <source>
        <dbReference type="SAM" id="Phobius"/>
    </source>
</evidence>
<reference evidence="3" key="1">
    <citation type="submission" date="2020-10" db="EMBL/GenBank/DDBJ databases">
        <authorList>
            <person name="Gilroy R."/>
        </authorList>
    </citation>
    <scope>NUCLEOTIDE SEQUENCE</scope>
    <source>
        <strain evidence="3">7293</strain>
    </source>
</reference>
<accession>A0A9D9DYY3</accession>
<proteinExistence type="predicted"/>
<organism evidence="3 4">
    <name type="scientific">Candidatus Ornithospirochaeta stercoripullorum</name>
    <dbReference type="NCBI Taxonomy" id="2840899"/>
    <lineage>
        <taxon>Bacteria</taxon>
        <taxon>Pseudomonadati</taxon>
        <taxon>Spirochaetota</taxon>
        <taxon>Spirochaetia</taxon>
        <taxon>Spirochaetales</taxon>
        <taxon>Spirochaetaceae</taxon>
        <taxon>Spirochaetaceae incertae sedis</taxon>
        <taxon>Candidatus Ornithospirochaeta</taxon>
    </lineage>
</organism>
<dbReference type="GO" id="GO:0015297">
    <property type="term" value="F:antiporter activity"/>
    <property type="evidence" value="ECO:0007669"/>
    <property type="project" value="InterPro"/>
</dbReference>
<feature type="transmembrane region" description="Helical" evidence="2">
    <location>
        <begin position="195"/>
        <end position="213"/>
    </location>
</feature>
<dbReference type="PANTHER" id="PTHR43298">
    <property type="entry name" value="MULTIDRUG RESISTANCE PROTEIN NORM-RELATED"/>
    <property type="match status" value="1"/>
</dbReference>
<reference evidence="3" key="2">
    <citation type="journal article" date="2021" name="PeerJ">
        <title>Extensive microbial diversity within the chicken gut microbiome revealed by metagenomics and culture.</title>
        <authorList>
            <person name="Gilroy R."/>
            <person name="Ravi A."/>
            <person name="Getino M."/>
            <person name="Pursley I."/>
            <person name="Horton D.L."/>
            <person name="Alikhan N.F."/>
            <person name="Baker D."/>
            <person name="Gharbi K."/>
            <person name="Hall N."/>
            <person name="Watson M."/>
            <person name="Adriaenssens E.M."/>
            <person name="Foster-Nyarko E."/>
            <person name="Jarju S."/>
            <person name="Secka A."/>
            <person name="Antonio M."/>
            <person name="Oren A."/>
            <person name="Chaudhuri R.R."/>
            <person name="La Ragione R."/>
            <person name="Hildebrand F."/>
            <person name="Pallen M.J."/>
        </authorList>
    </citation>
    <scope>NUCLEOTIDE SEQUENCE</scope>
    <source>
        <strain evidence="3">7293</strain>
    </source>
</reference>
<keyword evidence="1" id="KW-0813">Transport</keyword>
<gene>
    <name evidence="3" type="ORF">IAA97_05645</name>
</gene>
<dbReference type="GO" id="GO:0005886">
    <property type="term" value="C:plasma membrane"/>
    <property type="evidence" value="ECO:0007669"/>
    <property type="project" value="TreeGrafter"/>
</dbReference>
<sequence>MASTDLTHGSIFKALIGQAVPLVLGSLFQLAYNAVDSIIAGQFIGTEALAATGMAAPIMNILILGISGLSMGAGVIMSTYFGEKNYEMLSKELSTLLGAGLVFSLIAAFLGVVFAVPLLSVLNVPAEALDMTVVYLRIIFCGLPFTCFYNALSQALKSVGDSATPLKFLTFSSVLNALLDLFFIGYLGFGIMCSAMTTIISQGVAALLCAIYIKRKVAILSFNKLTIDKSLLKTTLSFGSITALQQACQPIGKLLIQSAVNTLGVVVIAAYNAVTRIDDFAFTPEQSISHAMTTFTAQNKGSRNIERIR</sequence>